<evidence type="ECO:0000313" key="4">
    <source>
        <dbReference type="Proteomes" id="UP000637239"/>
    </source>
</evidence>
<dbReference type="GO" id="GO:0005200">
    <property type="term" value="F:structural constituent of cytoskeleton"/>
    <property type="evidence" value="ECO:0007669"/>
    <property type="project" value="TreeGrafter"/>
</dbReference>
<feature type="region of interest" description="Disordered" evidence="2">
    <location>
        <begin position="515"/>
        <end position="540"/>
    </location>
</feature>
<dbReference type="RefSeq" id="XP_043132191.1">
    <property type="nucleotide sequence ID" value="XM_043275600.1"/>
</dbReference>
<protein>
    <recommendedName>
        <fullName evidence="5">Chromosome segregation ATPase family protein</fullName>
    </recommendedName>
</protein>
<feature type="compositionally biased region" description="Acidic residues" evidence="2">
    <location>
        <begin position="2078"/>
        <end position="2087"/>
    </location>
</feature>
<dbReference type="GeneID" id="66978028"/>
<feature type="compositionally biased region" description="Basic and acidic residues" evidence="2">
    <location>
        <begin position="2015"/>
        <end position="2025"/>
    </location>
</feature>
<feature type="region of interest" description="Disordered" evidence="2">
    <location>
        <begin position="1972"/>
        <end position="2121"/>
    </location>
</feature>
<evidence type="ECO:0008006" key="5">
    <source>
        <dbReference type="Google" id="ProtNLM"/>
    </source>
</evidence>
<feature type="coiled-coil region" evidence="1">
    <location>
        <begin position="1190"/>
        <end position="1217"/>
    </location>
</feature>
<dbReference type="GO" id="GO:0005856">
    <property type="term" value="C:cytoskeleton"/>
    <property type="evidence" value="ECO:0007669"/>
    <property type="project" value="TreeGrafter"/>
</dbReference>
<feature type="region of interest" description="Disordered" evidence="2">
    <location>
        <begin position="405"/>
        <end position="428"/>
    </location>
</feature>
<keyword evidence="1" id="KW-0175">Coiled coil</keyword>
<reference evidence="3" key="2">
    <citation type="submission" date="2021-02" db="EMBL/GenBank/DDBJ databases">
        <title>Aspergillus chevalieri M1 genome sequence.</title>
        <authorList>
            <person name="Kadooka C."/>
            <person name="Mori K."/>
            <person name="Futagami T."/>
        </authorList>
    </citation>
    <scope>NUCLEOTIDE SEQUENCE</scope>
    <source>
        <strain evidence="3">M1</strain>
    </source>
</reference>
<evidence type="ECO:0000313" key="3">
    <source>
        <dbReference type="EMBL" id="BCR83669.1"/>
    </source>
</evidence>
<proteinExistence type="predicted"/>
<feature type="compositionally biased region" description="Basic and acidic residues" evidence="2">
    <location>
        <begin position="227"/>
        <end position="237"/>
    </location>
</feature>
<dbReference type="KEGG" id="ache:ACHE_11071S"/>
<sequence>MVLVKARIALFGLCCFFCCYLPLFLALTTILCPYDPNSFDDHFVAIPKKDVVNSFLLPPEIRYHHHHLQFEPPTLPLYKGKYIAIMPHNRDASRDSRDRDMIVRSQTVPMWDSSDPERAPPPLPINPGTSSPTTKSNVSPKVQAVAANFAEKCRDNVAAPYTTNPMPPKPLSPEKSLIKGNYHKRMQSMQNTDTKSEFLNYLESKSPEKSLRASVLDASPKSPKSPKSPEKFNKKLEIAPADNQEGERDPPPPFGINSRYLSKPILNEPTPPSATMLALQNMQLPTESETSTSSRSKESSPTPFMGSQTTGPQNDPHNPGLESLSTQIYSLTDIASNLQREMAQLSRRSKDNATDLISLKAATNARDEDIRKSLRELSSNLTTKFLDAETTGKWDYTSVFGSDPGISHRDRARSPHARKSHSIPRMPSPGPFAAAMERDLCGSPGPISDGSASIALLEKVLREMATREGQENLLDAVDEIKSRPMPDGHGNNADRAMTDMLEEILQIVKSNSGSQALVRSKASANPFEGSSNSDRPRARSLDPEQVLAPDMEILHSDNGSVVEPQYERDPTQEMLHILKRVKTSVIEGGGLTNEVKALVRELRGEVLGMGRNIAEKLEEDERARSVEGGKTQPLTKEEVAAVVDASLADLKELLASVVNESRQSSSAFAELRSSMNGDEIYSIVKQALDEQSSTGPHGDDVRKEEILETIREGWETYKPEIELQNFGLERDEILECLSEGLKSYQPQHENAVTYDQVLAAVQAGMQSFEQPPSITKDEIIQTIRETLSGPEVAASQSLADEQVTRMKDEILRAVTESVISQNTLTRDTLNSGIGRDEVLRAVSDGIEAHFSPSKRLEQPQVTKEDVTNAVNEAFSAQHSALSTQAQSSPVTRDEVLTAIAQGFENHNPIAPEIELNKDDLMDAISAALNEATASSNNNIGDKVLERFHEVLGSMKDEFRQYSDTNGNDNKNVLNAVKDGVDVIRKEIEGYAANTGQSSGKTEILETVKEGFKLLQADMEKVVADASFANAPRGNPDTPELLDAMEKEFEHLRQSITSMLMRSDLSSDKEEILDAINDVTQFQKNQPKKEDLEKAIKEQFENQPAHDEVVKIIKEEFEKISSSMNTTFAACSEPTTNKEDIIAALRQSLESFQDEATRSKSGGEALLLNAFNDGVGAIKSDLAKVLDKPAASDATELLESLKEGLAGLKAEVEAIRKSQLDADEATANEGKELTLAKEVNRSDNVMDGLRVMVGQLQAKVESIEAPPAPEPAEDALKKDHLDEVVEGLKELRESVAGIQARETPAADEAVAKKRDTDAIEELLRSTKAQLDELKFPVPDEIAKSEQVSALENVVKQANDAISELSNRLESEGPTKTEIGTLESLLKDIWIAFDEFKSKSESKEEDSEKVVKSDLQTVEAMVFEVKTQIEELKLPDVETLPTKTDIEGLSTLVTQLREKTEADNELAAKRFDTRKSEHDGIVEKVDAAKAVVEKLGDELKSKLDGSGEGLSELKQVLGGLASSAQYYTTVENIKELSDLITKEFEQVRGDQETGKSEREEKDAAAMVKHDEHRAAIIAELGTKIDEKIAEVVAKYDEAQNAADAKFYATEERDNTSLEAITSTKALAEDIKLVIGAMDNSLNESYERINTDTKAFFEKIDESYNQVKASQEQARADAEKTAATTDRLETELHQFHPQVLEGVQEVLTIIGQHYSHSQRSTQDIKTDISSLPSSIVRLLPPPPEVYDDTKAQEKLDSLLAHARDTHVQDALKVIVERVTSEQVHQKLDQLMSHSTSTNSQVYDKLEELLGHAINSNGPVHDKLDTLIGHATNTDQSVTQMMKLDEIHKDMMDSSRRMQEMLVAQSAMMAEDNDRKRKEAEEAAVALERRNAEKEQVEAEIENFRDEKESLLKIISSLKSEKEDLSKQNAKMSKELSGLEMALELRNEEMQVMEERAESLEKRILEGVLDHARSVLVRGPKRTNSKRARGTRARGPSASNGSKDGRGNNVAVALKKRPSQKESNKERRIFSLSHVTGNRGAGGDRQVSSGSGIASLKRSHSVKSNMSQRMSSWSIANKENDAFPEGDESDTGTEQRTNYLRNGSDVEGEDDDVQTTKGNETDDQLDHLDEEAKRLVLYKKHQATDSGVGTEISSGAE</sequence>
<feature type="compositionally biased region" description="Polar residues" evidence="2">
    <location>
        <begin position="305"/>
        <end position="316"/>
    </location>
</feature>
<name>A0A7R7VFF6_ASPCH</name>
<feature type="region of interest" description="Disordered" evidence="2">
    <location>
        <begin position="207"/>
        <end position="323"/>
    </location>
</feature>
<feature type="compositionally biased region" description="Polar residues" evidence="2">
    <location>
        <begin position="2058"/>
        <end position="2073"/>
    </location>
</feature>
<feature type="region of interest" description="Disordered" evidence="2">
    <location>
        <begin position="106"/>
        <end position="139"/>
    </location>
</feature>
<accession>A0A7R7VFF6</accession>
<organism evidence="3 4">
    <name type="scientific">Aspergillus chevalieri</name>
    <name type="common">Eurotium chevalieri</name>
    <dbReference type="NCBI Taxonomy" id="182096"/>
    <lineage>
        <taxon>Eukaryota</taxon>
        <taxon>Fungi</taxon>
        <taxon>Dikarya</taxon>
        <taxon>Ascomycota</taxon>
        <taxon>Pezizomycotina</taxon>
        <taxon>Eurotiomycetes</taxon>
        <taxon>Eurotiomycetidae</taxon>
        <taxon>Eurotiales</taxon>
        <taxon>Aspergillaceae</taxon>
        <taxon>Aspergillus</taxon>
        <taxon>Aspergillus subgen. Aspergillus</taxon>
    </lineage>
</organism>
<gene>
    <name evidence="3" type="ORF">ACHE_11071S</name>
</gene>
<feature type="compositionally biased region" description="Polar residues" evidence="2">
    <location>
        <begin position="2088"/>
        <end position="2097"/>
    </location>
</feature>
<dbReference type="PANTHER" id="PTHR47357:SF1">
    <property type="entry name" value="SPINDLE POLE BODY COMPONENT 110"/>
    <property type="match status" value="1"/>
</dbReference>
<dbReference type="EMBL" id="AP024416">
    <property type="protein sequence ID" value="BCR83669.1"/>
    <property type="molecule type" value="Genomic_DNA"/>
</dbReference>
<feature type="compositionally biased region" description="Basic residues" evidence="2">
    <location>
        <begin position="1975"/>
        <end position="1988"/>
    </location>
</feature>
<feature type="compositionally biased region" description="Polar residues" evidence="2">
    <location>
        <begin position="127"/>
        <end position="139"/>
    </location>
</feature>
<feature type="compositionally biased region" description="Low complexity" evidence="2">
    <location>
        <begin position="285"/>
        <end position="303"/>
    </location>
</feature>
<reference evidence="3" key="1">
    <citation type="submission" date="2021-01" db="EMBL/GenBank/DDBJ databases">
        <authorList>
            <consortium name="Aspergillus chevalieri M1 genome sequencing consortium"/>
            <person name="Kazuki M."/>
            <person name="Futagami T."/>
        </authorList>
    </citation>
    <scope>NUCLEOTIDE SEQUENCE</scope>
    <source>
        <strain evidence="3">M1</strain>
    </source>
</reference>
<evidence type="ECO:0000256" key="1">
    <source>
        <dbReference type="SAM" id="Coils"/>
    </source>
</evidence>
<dbReference type="Proteomes" id="UP000637239">
    <property type="component" value="Chromosome 1"/>
</dbReference>
<feature type="coiled-coil region" evidence="1">
    <location>
        <begin position="1866"/>
        <end position="1959"/>
    </location>
</feature>
<keyword evidence="4" id="KW-1185">Reference proteome</keyword>
<dbReference type="PANTHER" id="PTHR47357">
    <property type="entry name" value="COP1-INTERACTIVE PROTEIN 1"/>
    <property type="match status" value="1"/>
</dbReference>
<evidence type="ECO:0000256" key="2">
    <source>
        <dbReference type="SAM" id="MobiDB-lite"/>
    </source>
</evidence>